<reference evidence="1" key="1">
    <citation type="submission" date="2014-09" db="EMBL/GenBank/DDBJ databases">
        <authorList>
            <person name="Magalhaes I.L.F."/>
            <person name="Oliveira U."/>
            <person name="Santos F.R."/>
            <person name="Vidigal T.H.D.A."/>
            <person name="Brescovit A.D."/>
            <person name="Santos A.J."/>
        </authorList>
    </citation>
    <scope>NUCLEOTIDE SEQUENCE</scope>
    <source>
        <tissue evidence="1">Shoot tissue taken approximately 20 cm above the soil surface</tissue>
    </source>
</reference>
<sequence length="29" mass="3623">MFLFAYNSYSIRLTPQVVYIRIKNDPYFY</sequence>
<protein>
    <submittedName>
        <fullName evidence="1">Uncharacterized protein</fullName>
    </submittedName>
</protein>
<organism evidence="1">
    <name type="scientific">Arundo donax</name>
    <name type="common">Giant reed</name>
    <name type="synonym">Donax arundinaceus</name>
    <dbReference type="NCBI Taxonomy" id="35708"/>
    <lineage>
        <taxon>Eukaryota</taxon>
        <taxon>Viridiplantae</taxon>
        <taxon>Streptophyta</taxon>
        <taxon>Embryophyta</taxon>
        <taxon>Tracheophyta</taxon>
        <taxon>Spermatophyta</taxon>
        <taxon>Magnoliopsida</taxon>
        <taxon>Liliopsida</taxon>
        <taxon>Poales</taxon>
        <taxon>Poaceae</taxon>
        <taxon>PACMAD clade</taxon>
        <taxon>Arundinoideae</taxon>
        <taxon>Arundineae</taxon>
        <taxon>Arundo</taxon>
    </lineage>
</organism>
<reference evidence="1" key="2">
    <citation type="journal article" date="2015" name="Data Brief">
        <title>Shoot transcriptome of the giant reed, Arundo donax.</title>
        <authorList>
            <person name="Barrero R.A."/>
            <person name="Guerrero F.D."/>
            <person name="Moolhuijzen P."/>
            <person name="Goolsby J.A."/>
            <person name="Tidwell J."/>
            <person name="Bellgard S.E."/>
            <person name="Bellgard M.I."/>
        </authorList>
    </citation>
    <scope>NUCLEOTIDE SEQUENCE</scope>
    <source>
        <tissue evidence="1">Shoot tissue taken approximately 20 cm above the soil surface</tissue>
    </source>
</reference>
<dbReference type="AlphaFoldDB" id="A0A0A8ZHV9"/>
<proteinExistence type="predicted"/>
<accession>A0A0A8ZHV9</accession>
<evidence type="ECO:0000313" key="1">
    <source>
        <dbReference type="EMBL" id="JAD38969.1"/>
    </source>
</evidence>
<dbReference type="EMBL" id="GBRH01258926">
    <property type="protein sequence ID" value="JAD38969.1"/>
    <property type="molecule type" value="Transcribed_RNA"/>
</dbReference>
<name>A0A0A8ZHV9_ARUDO</name>